<comment type="PTM">
    <text evidence="9">Cleaved by prepilin peptidase.</text>
</comment>
<dbReference type="GO" id="GO:0015627">
    <property type="term" value="C:type II protein secretion system complex"/>
    <property type="evidence" value="ECO:0007669"/>
    <property type="project" value="UniProtKB-UniRule"/>
</dbReference>
<keyword evidence="5 9" id="KW-0997">Cell inner membrane</keyword>
<evidence type="ECO:0000256" key="4">
    <source>
        <dbReference type="ARBA" id="ARBA00022481"/>
    </source>
</evidence>
<feature type="region of interest" description="Disordered" evidence="10">
    <location>
        <begin position="1"/>
        <end position="33"/>
    </location>
</feature>
<accession>A0A8X8GQZ7</accession>
<comment type="similarity">
    <text evidence="2 9">Belongs to the GSP I family.</text>
</comment>
<evidence type="ECO:0000256" key="3">
    <source>
        <dbReference type="ARBA" id="ARBA00022475"/>
    </source>
</evidence>
<evidence type="ECO:0000256" key="6">
    <source>
        <dbReference type="ARBA" id="ARBA00022692"/>
    </source>
</evidence>
<dbReference type="PROSITE" id="PS00409">
    <property type="entry name" value="PROKAR_NTER_METHYL"/>
    <property type="match status" value="1"/>
</dbReference>
<dbReference type="RefSeq" id="WP_174539229.1">
    <property type="nucleotide sequence ID" value="NZ_WHUT02000001.1"/>
</dbReference>
<dbReference type="InterPro" id="IPR045584">
    <property type="entry name" value="Pilin-like"/>
</dbReference>
<dbReference type="Proteomes" id="UP000484076">
    <property type="component" value="Unassembled WGS sequence"/>
</dbReference>
<dbReference type="GO" id="GO:0005886">
    <property type="term" value="C:plasma membrane"/>
    <property type="evidence" value="ECO:0007669"/>
    <property type="project" value="UniProtKB-SubCell"/>
</dbReference>
<evidence type="ECO:0000313" key="12">
    <source>
        <dbReference type="EMBL" id="NUB42759.1"/>
    </source>
</evidence>
<dbReference type="AlphaFoldDB" id="A0A8X8GQZ7"/>
<dbReference type="Pfam" id="PF02501">
    <property type="entry name" value="T2SSI"/>
    <property type="match status" value="1"/>
</dbReference>
<dbReference type="GO" id="GO:0015628">
    <property type="term" value="P:protein secretion by the type II secretion system"/>
    <property type="evidence" value="ECO:0007669"/>
    <property type="project" value="UniProtKB-UniRule"/>
</dbReference>
<dbReference type="InterPro" id="IPR003413">
    <property type="entry name" value="T2SS_GspI_C"/>
</dbReference>
<evidence type="ECO:0000256" key="7">
    <source>
        <dbReference type="ARBA" id="ARBA00022989"/>
    </source>
</evidence>
<dbReference type="NCBIfam" id="TIGR02532">
    <property type="entry name" value="IV_pilin_GFxxxE"/>
    <property type="match status" value="1"/>
</dbReference>
<keyword evidence="13" id="KW-1185">Reference proteome</keyword>
<comment type="caution">
    <text evidence="12">The sequence shown here is derived from an EMBL/GenBank/DDBJ whole genome shotgun (WGS) entry which is preliminary data.</text>
</comment>
<keyword evidence="8" id="KW-0472">Membrane</keyword>
<comment type="function">
    <text evidence="9">Component of the type II secretion system required for the energy-dependent secretion of extracellular factors such as proteases and toxins from the periplasm.</text>
</comment>
<evidence type="ECO:0000256" key="10">
    <source>
        <dbReference type="SAM" id="MobiDB-lite"/>
    </source>
</evidence>
<keyword evidence="6" id="KW-0812">Transmembrane</keyword>
<evidence type="ECO:0000313" key="13">
    <source>
        <dbReference type="Proteomes" id="UP000484076"/>
    </source>
</evidence>
<evidence type="ECO:0000256" key="5">
    <source>
        <dbReference type="ARBA" id="ARBA00022519"/>
    </source>
</evidence>
<evidence type="ECO:0000259" key="11">
    <source>
        <dbReference type="Pfam" id="PF02501"/>
    </source>
</evidence>
<evidence type="ECO:0000256" key="1">
    <source>
        <dbReference type="ARBA" id="ARBA00004377"/>
    </source>
</evidence>
<gene>
    <name evidence="12" type="primary">gspI</name>
    <name evidence="12" type="ORF">GEU84_000035</name>
</gene>
<dbReference type="PANTHER" id="PTHR38779">
    <property type="entry name" value="TYPE II SECRETION SYSTEM PROTEIN I-RELATED"/>
    <property type="match status" value="1"/>
</dbReference>
<proteinExistence type="inferred from homology"/>
<reference evidence="12" key="1">
    <citation type="submission" date="2020-05" db="EMBL/GenBank/DDBJ databases">
        <title>Fertoebacter nigrum gen. nov., sp. nov., a new member of the family Rhodobacteraceae.</title>
        <authorList>
            <person name="Szuroczki S."/>
            <person name="Abbaszade G."/>
            <person name="Buni D."/>
            <person name="Schumann P."/>
            <person name="Toth E."/>
        </authorList>
    </citation>
    <scope>NUCLEOTIDE SEQUENCE</scope>
    <source>
        <strain evidence="12">RG-N-1a</strain>
    </source>
</reference>
<feature type="compositionally biased region" description="Basic and acidic residues" evidence="10">
    <location>
        <begin position="20"/>
        <end position="33"/>
    </location>
</feature>
<dbReference type="SUPFAM" id="SSF54523">
    <property type="entry name" value="Pili subunits"/>
    <property type="match status" value="1"/>
</dbReference>
<keyword evidence="7" id="KW-1133">Transmembrane helix</keyword>
<keyword evidence="4 9" id="KW-0488">Methylation</keyword>
<keyword evidence="3" id="KW-1003">Cell membrane</keyword>
<dbReference type="InterPro" id="IPR012902">
    <property type="entry name" value="N_methyl_site"/>
</dbReference>
<evidence type="ECO:0000256" key="9">
    <source>
        <dbReference type="RuleBase" id="RU368030"/>
    </source>
</evidence>
<sequence length="149" mass="15536">MKLPTGRRGLRRGLPRSRRCPQDRPAQHPARRPEAGFTLIETLVALAVLATSAVALLGATEAHIARIGGLEARAAAQWVAENHLAERTLGVAPQPPGPVLGFAFAVTEDLRATTDPGLSQIDITVADSADGTTYARLTGFLAQPQGGGG</sequence>
<name>A0A8X8GQZ7_9RHOB</name>
<comment type="subunit">
    <text evidence="9">Type II secretion is composed of four main components: the outer membrane complex, the inner membrane complex, the cytoplasmic secretion ATPase and the periplasm-spanning pseudopilus.</text>
</comment>
<dbReference type="NCBIfam" id="TIGR01707">
    <property type="entry name" value="gspI"/>
    <property type="match status" value="1"/>
</dbReference>
<dbReference type="Gene3D" id="3.30.1300.30">
    <property type="entry name" value="GSPII I/J protein-like"/>
    <property type="match status" value="1"/>
</dbReference>
<dbReference type="PANTHER" id="PTHR38779:SF2">
    <property type="entry name" value="TYPE II SECRETION SYSTEM PROTEIN I-RELATED"/>
    <property type="match status" value="1"/>
</dbReference>
<feature type="domain" description="Type II secretion system protein GspI C-terminal" evidence="11">
    <location>
        <begin position="70"/>
        <end position="141"/>
    </location>
</feature>
<evidence type="ECO:0000256" key="8">
    <source>
        <dbReference type="ARBA" id="ARBA00023136"/>
    </source>
</evidence>
<dbReference type="EMBL" id="WHUT02000001">
    <property type="protein sequence ID" value="NUB42759.1"/>
    <property type="molecule type" value="Genomic_DNA"/>
</dbReference>
<feature type="compositionally biased region" description="Basic residues" evidence="10">
    <location>
        <begin position="8"/>
        <end position="19"/>
    </location>
</feature>
<dbReference type="InterPro" id="IPR010052">
    <property type="entry name" value="T2SS_protein-GspI"/>
</dbReference>
<organism evidence="12 13">
    <name type="scientific">Fertoeibacter niger</name>
    <dbReference type="NCBI Taxonomy" id="2656921"/>
    <lineage>
        <taxon>Bacteria</taxon>
        <taxon>Pseudomonadati</taxon>
        <taxon>Pseudomonadota</taxon>
        <taxon>Alphaproteobacteria</taxon>
        <taxon>Rhodobacterales</taxon>
        <taxon>Paracoccaceae</taxon>
        <taxon>Fertoeibacter</taxon>
    </lineage>
</organism>
<comment type="subcellular location">
    <subcellularLocation>
        <location evidence="1 9">Cell inner membrane</location>
        <topology evidence="1 9">Single-pass membrane protein</topology>
    </subcellularLocation>
</comment>
<protein>
    <recommendedName>
        <fullName evidence="9">Type II secretion system protein I</fullName>
        <shortName evidence="9">T2SS minor pseudopilin I</shortName>
    </recommendedName>
</protein>
<dbReference type="Pfam" id="PF07963">
    <property type="entry name" value="N_methyl"/>
    <property type="match status" value="1"/>
</dbReference>
<evidence type="ECO:0000256" key="2">
    <source>
        <dbReference type="ARBA" id="ARBA00008358"/>
    </source>
</evidence>